<feature type="transmembrane region" description="Helical" evidence="1">
    <location>
        <begin position="174"/>
        <end position="192"/>
    </location>
</feature>
<proteinExistence type="predicted"/>
<dbReference type="Proteomes" id="UP000479114">
    <property type="component" value="Chromosome"/>
</dbReference>
<dbReference type="CDD" id="cd00077">
    <property type="entry name" value="HDc"/>
    <property type="match status" value="1"/>
</dbReference>
<dbReference type="KEGG" id="prz:GZH47_12635"/>
<dbReference type="PROSITE" id="PS51832">
    <property type="entry name" value="HD_GYP"/>
    <property type="match status" value="1"/>
</dbReference>
<feature type="transmembrane region" description="Helical" evidence="1">
    <location>
        <begin position="102"/>
        <end position="120"/>
    </location>
</feature>
<keyword evidence="1" id="KW-0812">Transmembrane</keyword>
<dbReference type="Gene3D" id="1.10.3210.10">
    <property type="entry name" value="Hypothetical protein af1432"/>
    <property type="match status" value="1"/>
</dbReference>
<sequence>MQGRRRAVIGPLLAAILPIVLFEWFRSHQEADMTMKMPHGHFIIVTIVAALATLVAVAVGIAGQRLRNIKVGFLSLAYLSLAGVFLLHGLTTPGFVTHYGDLPAMFAQLSVLLAALWLALSSLSTDHWLVRQIARRRQWLLPVWLMTLLLLGMLTMLVPDMIGDIPLATNPNKWLAAGITLAACAWTFYRYWRSYLSAGFPLQKAIVYSVSLIIAAQYIIVEGKTWQLSWWIYHLLLLGSILVMVAGLLRQYFSQGSFSSSLRVLFQSDPRAWLEACKTPSVKALIMATEARDAYTAGHNNRVALYALRLGEEMELSKDKLRAIAQGGVVHDVGKLRVPDAILNKAGKLTQEERRVIEQHPVSGYDMCKQLGFLGDELAVIRSHHEKWDGTGYPDRLRGDDIPLLARITAVADVYDALTSSRSYRQAMSHEEAMAIIVAGSGVHFCPTCVKAWQHLASVDAGFIGEIAASSRTLRLVHQAMQERA</sequence>
<dbReference type="PANTHER" id="PTHR43155">
    <property type="entry name" value="CYCLIC DI-GMP PHOSPHODIESTERASE PA4108-RELATED"/>
    <property type="match status" value="1"/>
</dbReference>
<feature type="transmembrane region" description="Helical" evidence="1">
    <location>
        <begin position="232"/>
        <end position="253"/>
    </location>
</feature>
<keyword evidence="1" id="KW-0472">Membrane</keyword>
<name>A0A6C0NZD9_9BACL</name>
<dbReference type="AlphaFoldDB" id="A0A6C0NZD9"/>
<evidence type="ECO:0000259" key="2">
    <source>
        <dbReference type="PROSITE" id="PS51832"/>
    </source>
</evidence>
<dbReference type="SMART" id="SM00471">
    <property type="entry name" value="HDc"/>
    <property type="match status" value="1"/>
</dbReference>
<dbReference type="Pfam" id="PF13487">
    <property type="entry name" value="HD_5"/>
    <property type="match status" value="1"/>
</dbReference>
<dbReference type="SUPFAM" id="SSF109604">
    <property type="entry name" value="HD-domain/PDEase-like"/>
    <property type="match status" value="1"/>
</dbReference>
<dbReference type="EMBL" id="CP048286">
    <property type="protein sequence ID" value="QHW31604.1"/>
    <property type="molecule type" value="Genomic_DNA"/>
</dbReference>
<dbReference type="InterPro" id="IPR037522">
    <property type="entry name" value="HD_GYP_dom"/>
</dbReference>
<feature type="transmembrane region" description="Helical" evidence="1">
    <location>
        <begin position="7"/>
        <end position="25"/>
    </location>
</feature>
<feature type="transmembrane region" description="Helical" evidence="1">
    <location>
        <begin position="141"/>
        <end position="162"/>
    </location>
</feature>
<feature type="transmembrane region" description="Helical" evidence="1">
    <location>
        <begin position="204"/>
        <end position="220"/>
    </location>
</feature>
<dbReference type="PANTHER" id="PTHR43155:SF2">
    <property type="entry name" value="CYCLIC DI-GMP PHOSPHODIESTERASE PA4108"/>
    <property type="match status" value="1"/>
</dbReference>
<feature type="transmembrane region" description="Helical" evidence="1">
    <location>
        <begin position="71"/>
        <end position="90"/>
    </location>
</feature>
<dbReference type="RefSeq" id="WP_162640410.1">
    <property type="nucleotide sequence ID" value="NZ_CP048286.1"/>
</dbReference>
<evidence type="ECO:0000313" key="3">
    <source>
        <dbReference type="EMBL" id="QHW31604.1"/>
    </source>
</evidence>
<gene>
    <name evidence="3" type="ORF">GZH47_12635</name>
</gene>
<protein>
    <submittedName>
        <fullName evidence="3">HD-GYP domain-containing protein</fullName>
    </submittedName>
</protein>
<organism evidence="3 4">
    <name type="scientific">Paenibacillus rhizovicinus</name>
    <dbReference type="NCBI Taxonomy" id="2704463"/>
    <lineage>
        <taxon>Bacteria</taxon>
        <taxon>Bacillati</taxon>
        <taxon>Bacillota</taxon>
        <taxon>Bacilli</taxon>
        <taxon>Bacillales</taxon>
        <taxon>Paenibacillaceae</taxon>
        <taxon>Paenibacillus</taxon>
    </lineage>
</organism>
<dbReference type="InterPro" id="IPR003607">
    <property type="entry name" value="HD/PDEase_dom"/>
</dbReference>
<feature type="transmembrane region" description="Helical" evidence="1">
    <location>
        <begin position="40"/>
        <end position="59"/>
    </location>
</feature>
<feature type="domain" description="HD-GYP" evidence="2">
    <location>
        <begin position="274"/>
        <end position="469"/>
    </location>
</feature>
<keyword evidence="1" id="KW-1133">Transmembrane helix</keyword>
<reference evidence="3 4" key="1">
    <citation type="submission" date="2020-02" db="EMBL/GenBank/DDBJ databases">
        <title>Paenibacillus sp. nov., isolated from rhizosphere soil of tomato.</title>
        <authorList>
            <person name="Weon H.-Y."/>
            <person name="Lee S.A."/>
        </authorList>
    </citation>
    <scope>NUCLEOTIDE SEQUENCE [LARGE SCALE GENOMIC DNA]</scope>
    <source>
        <strain evidence="3 4">14171R-81</strain>
    </source>
</reference>
<evidence type="ECO:0000313" key="4">
    <source>
        <dbReference type="Proteomes" id="UP000479114"/>
    </source>
</evidence>
<evidence type="ECO:0000256" key="1">
    <source>
        <dbReference type="SAM" id="Phobius"/>
    </source>
</evidence>
<accession>A0A6C0NZD9</accession>
<keyword evidence="4" id="KW-1185">Reference proteome</keyword>